<organism evidence="2 3">
    <name type="scientific">Devosia nitrariae</name>
    <dbReference type="NCBI Taxonomy" id="2071872"/>
    <lineage>
        <taxon>Bacteria</taxon>
        <taxon>Pseudomonadati</taxon>
        <taxon>Pseudomonadota</taxon>
        <taxon>Alphaproteobacteria</taxon>
        <taxon>Hyphomicrobiales</taxon>
        <taxon>Devosiaceae</taxon>
        <taxon>Devosia</taxon>
    </lineage>
</organism>
<evidence type="ECO:0000313" key="2">
    <source>
        <dbReference type="EMBL" id="GLQ55059.1"/>
    </source>
</evidence>
<sequence>MLGKARCDGGAEHRIAGETFNEVSVEAETQWPRAIDGVAGKQVTRINIETVRLPLHAGAPAWRADRGANSATGDRSEVREKPRAAK</sequence>
<feature type="region of interest" description="Disordered" evidence="1">
    <location>
        <begin position="57"/>
        <end position="86"/>
    </location>
</feature>
<dbReference type="EMBL" id="BSNS01000011">
    <property type="protein sequence ID" value="GLQ55059.1"/>
    <property type="molecule type" value="Genomic_DNA"/>
</dbReference>
<reference evidence="3" key="1">
    <citation type="journal article" date="2019" name="Int. J. Syst. Evol. Microbiol.">
        <title>The Global Catalogue of Microorganisms (GCM) 10K type strain sequencing project: providing services to taxonomists for standard genome sequencing and annotation.</title>
        <authorList>
            <consortium name="The Broad Institute Genomics Platform"/>
            <consortium name="The Broad Institute Genome Sequencing Center for Infectious Disease"/>
            <person name="Wu L."/>
            <person name="Ma J."/>
        </authorList>
    </citation>
    <scope>NUCLEOTIDE SEQUENCE [LARGE SCALE GENOMIC DNA]</scope>
    <source>
        <strain evidence="3">NBRC 112416</strain>
    </source>
</reference>
<feature type="compositionally biased region" description="Basic and acidic residues" evidence="1">
    <location>
        <begin position="74"/>
        <end position="86"/>
    </location>
</feature>
<dbReference type="Proteomes" id="UP001156691">
    <property type="component" value="Unassembled WGS sequence"/>
</dbReference>
<comment type="caution">
    <text evidence="2">The sequence shown here is derived from an EMBL/GenBank/DDBJ whole genome shotgun (WGS) entry which is preliminary data.</text>
</comment>
<protein>
    <submittedName>
        <fullName evidence="2">Uncharacterized protein</fullName>
    </submittedName>
</protein>
<name>A0ABQ5W4S3_9HYPH</name>
<evidence type="ECO:0000256" key="1">
    <source>
        <dbReference type="SAM" id="MobiDB-lite"/>
    </source>
</evidence>
<proteinExistence type="predicted"/>
<evidence type="ECO:0000313" key="3">
    <source>
        <dbReference type="Proteomes" id="UP001156691"/>
    </source>
</evidence>
<accession>A0ABQ5W4S3</accession>
<keyword evidence="3" id="KW-1185">Reference proteome</keyword>
<gene>
    <name evidence="2" type="ORF">GCM10010862_23180</name>
</gene>